<feature type="compositionally biased region" description="Basic and acidic residues" evidence="2">
    <location>
        <begin position="139"/>
        <end position="149"/>
    </location>
</feature>
<reference evidence="6" key="2">
    <citation type="submission" date="2024-04" db="EMBL/GenBank/DDBJ databases">
        <authorList>
            <person name="Chen Y."/>
            <person name="Shah S."/>
            <person name="Dougan E. K."/>
            <person name="Thang M."/>
            <person name="Chan C."/>
        </authorList>
    </citation>
    <scope>NUCLEOTIDE SEQUENCE [LARGE SCALE GENOMIC DNA]</scope>
</reference>
<protein>
    <submittedName>
        <fullName evidence="7">RNase H type-1 domain-containing protein</fullName>
    </submittedName>
</protein>
<organism evidence="5">
    <name type="scientific">Cladocopium goreaui</name>
    <dbReference type="NCBI Taxonomy" id="2562237"/>
    <lineage>
        <taxon>Eukaryota</taxon>
        <taxon>Sar</taxon>
        <taxon>Alveolata</taxon>
        <taxon>Dinophyceae</taxon>
        <taxon>Suessiales</taxon>
        <taxon>Symbiodiniaceae</taxon>
        <taxon>Cladocopium</taxon>
    </lineage>
</organism>
<dbReference type="Gene3D" id="3.30.420.10">
    <property type="entry name" value="Ribonuclease H-like superfamily/Ribonuclease H"/>
    <property type="match status" value="1"/>
</dbReference>
<keyword evidence="1" id="KW-0863">Zinc-finger</keyword>
<dbReference type="PROSITE" id="PS50879">
    <property type="entry name" value="RNASE_H_1"/>
    <property type="match status" value="1"/>
</dbReference>
<evidence type="ECO:0000256" key="2">
    <source>
        <dbReference type="SAM" id="MobiDB-lite"/>
    </source>
</evidence>
<evidence type="ECO:0000313" key="6">
    <source>
        <dbReference type="EMBL" id="CAL1144983.1"/>
    </source>
</evidence>
<dbReference type="PROSITE" id="PS00028">
    <property type="entry name" value="ZINC_FINGER_C2H2_1"/>
    <property type="match status" value="1"/>
</dbReference>
<feature type="region of interest" description="Disordered" evidence="2">
    <location>
        <begin position="1015"/>
        <end position="1035"/>
    </location>
</feature>
<dbReference type="PANTHER" id="PTHR47027">
    <property type="entry name" value="REVERSE TRANSCRIPTASE DOMAIN-CONTAINING PROTEIN"/>
    <property type="match status" value="1"/>
</dbReference>
<keyword evidence="1" id="KW-0862">Zinc</keyword>
<dbReference type="SUPFAM" id="SSF56219">
    <property type="entry name" value="DNase I-like"/>
    <property type="match status" value="1"/>
</dbReference>
<evidence type="ECO:0000313" key="7">
    <source>
        <dbReference type="EMBL" id="CAL4778920.1"/>
    </source>
</evidence>
<gene>
    <name evidence="5" type="ORF">C1SCF055_LOCUS18505</name>
</gene>
<dbReference type="Pfam" id="PF00078">
    <property type="entry name" value="RVT_1"/>
    <property type="match status" value="1"/>
</dbReference>
<feature type="region of interest" description="Disordered" evidence="2">
    <location>
        <begin position="321"/>
        <end position="352"/>
    </location>
</feature>
<dbReference type="Gene3D" id="3.60.10.10">
    <property type="entry name" value="Endonuclease/exonuclease/phosphatase"/>
    <property type="match status" value="1"/>
</dbReference>
<dbReference type="EMBL" id="CAMXCT030001612">
    <property type="protein sequence ID" value="CAL4778920.1"/>
    <property type="molecule type" value="Genomic_DNA"/>
</dbReference>
<feature type="compositionally biased region" description="Low complexity" evidence="2">
    <location>
        <begin position="430"/>
        <end position="443"/>
    </location>
</feature>
<feature type="compositionally biased region" description="Basic residues" evidence="2">
    <location>
        <begin position="70"/>
        <end position="92"/>
    </location>
</feature>
<dbReference type="PANTHER" id="PTHR47027:SF20">
    <property type="entry name" value="REVERSE TRANSCRIPTASE-LIKE PROTEIN WITH RNA-DIRECTED DNA POLYMERASE DOMAIN"/>
    <property type="match status" value="1"/>
</dbReference>
<dbReference type="InterPro" id="IPR036691">
    <property type="entry name" value="Endo/exonu/phosph_ase_sf"/>
</dbReference>
<feature type="compositionally biased region" description="Pro residues" evidence="2">
    <location>
        <begin position="444"/>
        <end position="459"/>
    </location>
</feature>
<reference evidence="5" key="1">
    <citation type="submission" date="2022-10" db="EMBL/GenBank/DDBJ databases">
        <authorList>
            <person name="Chen Y."/>
            <person name="Dougan E. K."/>
            <person name="Chan C."/>
            <person name="Rhodes N."/>
            <person name="Thang M."/>
        </authorList>
    </citation>
    <scope>NUCLEOTIDE SEQUENCE</scope>
</reference>
<dbReference type="GO" id="GO:0003676">
    <property type="term" value="F:nucleic acid binding"/>
    <property type="evidence" value="ECO:0007669"/>
    <property type="project" value="InterPro"/>
</dbReference>
<feature type="domain" description="C2H2-type" evidence="3">
    <location>
        <begin position="2883"/>
        <end position="2911"/>
    </location>
</feature>
<name>A0A9P1FWW1_9DINO</name>
<dbReference type="EMBL" id="CAMXCT010001612">
    <property type="protein sequence ID" value="CAI3991608.1"/>
    <property type="molecule type" value="Genomic_DNA"/>
</dbReference>
<feature type="compositionally biased region" description="Pro residues" evidence="2">
    <location>
        <begin position="338"/>
        <end position="347"/>
    </location>
</feature>
<dbReference type="Proteomes" id="UP001152797">
    <property type="component" value="Unassembled WGS sequence"/>
</dbReference>
<accession>A0A9P1FWW1</accession>
<proteinExistence type="predicted"/>
<dbReference type="GO" id="GO:0008270">
    <property type="term" value="F:zinc ion binding"/>
    <property type="evidence" value="ECO:0007669"/>
    <property type="project" value="UniProtKB-KW"/>
</dbReference>
<evidence type="ECO:0000256" key="1">
    <source>
        <dbReference type="PROSITE-ProRule" id="PRU00042"/>
    </source>
</evidence>
<sequence length="3368" mass="376148">FCSVPNTGLASAGVPRGPYDVDEQKLDNCGIFTGKDDINIALNVDSNGKHVQIPILFLTCGGPAIDKSTGRRRRSRRPQPKQKAVKGKGKGKRLAELPNYGPQSLPAMPSVDPPWLASMNAAPAPGSNAPHPTAAGSLETKEDKERDRQMKSLVAALRRHKDELPEDLQTLVKEVTVRSGQDETKLLHSAVSQHGRAKKEVSEAQAARLQMHAAWRNFLEQSVQQWTRYTAQFVEQEKQLMDRLKQAQESLVAAKENLGACKSAAGLTDKEETAVMSDGEEADAKDTEAIAGQKIAASFKDLASNLQTLHSQAAQAVEIEAEQDQMRKRPRTAATETPPGPSEPNPPSFGVMVSKRKQPISTRVSLVTVMPQDAGTFDMFAVAYSFADFISGFDVILAADAARHGDGFQLVVRHSPIALAERASGSRDVPQATSATASDASPTEPTPLLPSTPEHPAPNDPIYRRFTTPLHLFQFQAHEIIVELVNAQLAQPSHEIAAAAGVPFQCLEAVHPMLVKPLDFPEMAIPAILQRVGDVPLHSTQRLILVDVVYFHHPDIAHAPNRPTIVRTVHRVDHHVVRPQLLLVAAVLHYCEFLQDVCEVTLDDRNWPKTESEPRPVRHGSYAKIVVPPPQGYEVDTMIAADAWHTDSQTDAIMDLLGEDFSDEDAAFLTQVTAQRLFPCPVTAHLRDMFDHCLIDPCFDLHGPSLPSPRQVTQFRQSSPTEPTLENGLENAMHEASQDAMLDSTSVPEFASDMPNGTVTPTDKACALPERCTQPTLFTFFSRSPQGPNATFECPSQDRKCNEAHQPEPPAIMQTIPHPLPQAPNPRPRPIWHLELQSIFDELATVRFRETGRTLFVSVWYIHHGQYATCHAPRQVELDDTHEFWYADLCNAWWDQIQRTLPMRVLIVKPNPDNQLAPRAQRHIILEQGFQPDRAAIIFTAIFLANFRNGIFQKAESVDIRISAQYIIDKYDFNVYCDFRPCTLTSGIMRFHQHVLEEIFSGISVQLVVGPPHSARSASSGSLPMPHASNDQTHGDHTEFMQRARRWQRHRHETPGLAASSTPATPNAGTVHQSPTALPSVMLADMRDFRATLQWMVHQATDACTDTADAPFRIQTWFLDSNRRSRSEEPRTIVIRPLPHTWVPDIIARWRDEIDPHVTLHLHVVQPMPSAGTDDIHAHVILVQNPNELWRASLVSIVYFDQDPWNPAYVATMLDAETTIDQIAFRTHVVHPANPRAQHFQVEVRHASVTLDSRSPFHVRDGYHFELVVFDNSDPWADSVALIQLSFTSIKANMRDLHKQIACAQRQCMIVPNHHSQSNIAALSITQDPRNPTVASPWDSLPFHGYLQALWQPLALLSPDATRPVVRVTTWYLDHIRYPQSFEARDAGLTGDPHGWLRQMRRLWYDVILPHDPLHFHIVQPHPPNMQTDVAAHVILVQQPVEGFRSVLITLFDSAFIGEQVDRFATMAPSPITFPTLVGLAYRDINCQDPTNTCDAWVGREELHPTAQRDVINGHSLVVSVHHGIFAPGGAGDPWQSTMPKECPNHSRRQIQEHPVPIYLNACLPAGDFANPQFQEDASTLLWFANPNWQRTVAESLCNHLCTVPANLCLPEPTCEGIMQSVCAPFDPHAHPIYEIYIDGATGSTHAGWAAVVVACTPDSRRLLGVTGGTVELSPNAMQWVGADRPDNIAAELTALLAAHAIILQQDTVSQFCIRPDLSLSRIIAQELSTTKAHPRLAQLCRVVSCWNKARAQYLEVRGHTQDPWNELADAVAKYCTQPSRSSDFAFSFAQMHELAVEAHDIAWDWLHYEQPALHACLPPALMIQWCKSQHASLPNLCLLQPLRLRSVDAKEGARPGLTPSFMLPASMPLACRRLIVHIDFATCTCTFAVLHAPCLQKSQGDGHHPIERIQHWWIETTDIIRSLSPSTLMWVCIDANAALATEATQFFGLHDAGRATPQTECFETFLREIQLYVPSTFAHIHHGPSHTWSHSNGNRHRIDYVLANHAAFQLTQRTSVMMDYDGSFTHDDHIPVILEAQGWVRITSTTRRIQWDEDAMLDPTRCAQFQEALASLPLPTWQTHPNDHCQIYETQLLALARQFFERKSSARRRPQLSPSTMQAIAMKRHVLDCGRAFHLMHDPVFKAELKALEIDVRCRVRKDLAFLYDQILVRLQEAGLASDFKAMYGAITRLGGKRHKRPTPARPLPMLKTPTGAHAQTFTEQQQIWLDQFSAIEAGIILLPEEVTTTPANPCMPTDTQQPQCFPTSWQIQAEVAKLKRGKTPGPNQITPSVLKAAGPVFAKQLAILTTKAAAHAVEPFAWRGGVLVPLHKGKGPPDEPQSYRSIFVSNYTGKLYHRAIRTQLEAVWEAKISSLQLGSRRGMGTDLAHHLLEAHQAACFAKGQPTAVVFFDMRAAFYSVLRQSLMYLPQDPTALVHALRRLGVTQQEIHQWIHATDADNATEGACLHLQHIVRDTMSHTHFQVANRPELCCTTRGTRPGDPLGDLLFNMIMRLILEDCRASFQEQVHCTWMGSPLHLQSFASDHVFPDVGFLDLAYVDDAAIALHAPTLDQLVPMIQQAAVAMHQATQKRGMQLNFEKGKTEALWAIRGKGSKSLKLRIADDDGHLCWSSQDMPFRLSVTQSYKHLGTWLQAPPRCARDIQARASLAKSAWGSLAKPMYSKSYVALHTKMQAFQALSMSRLLYNAHTWCTASEDDLQKWQNHMRKPVGLMVKHTLMGAPPTHLDTEDLFGMADLLPPTDQLHLARLRYFKRLIQYCPQALWTCLTSALGTQHSWLDACARSCEWFTRFYPHSFGPSNADSASEWIPWIAMDANWKGRLRAAAAACKRHRRAVAEYHLWQKRFDRTFLAGGGVLPVQQSVQNETWSCDHCSKTFASKKALATHASRVHGYRRIVKFYAIGNSCNACCKCYHSRQRFIEHLKFVPSCLDTLQACFPALDDDMVHALDQEDQAHTLAMRQQGWWATKAMQPVRKLAGPTLPSAGSHEAAVMKGKWEQRLQTAGTAFQNLQGRRLTEPDSEPQVVFFSDDIPAFVFQSAYGPNHGDGRFAVGGLAREHARLHIKTLVFVHVFSGFRRHNDLHHLLEHQVWGNLHFFVLSIDMCMQKIEGNLASSQAFEFWKHQISTGQVCGMGGGPPCETFTAARLLEGGPPPLRSGSWPLGFPNLRQRQWQQCMVGTRLICFIAEALLCLAHSGGAGFLEHPQFPLWAKGKDPASIWSNREIRLLRTLACVGVTSFDQCTVGSDAIKPTTILHVRLPELRTLLLGSGCSGRCNHGPRAHERMAGRDEAGDFRTARAKIYPAGLNAVIARAIHTFVQGTFDGCDTSPSMPSEFDRYVVTDFVPIGVVQPDYHG</sequence>
<dbReference type="SUPFAM" id="SSF53098">
    <property type="entry name" value="Ribonuclease H-like"/>
    <property type="match status" value="1"/>
</dbReference>
<evidence type="ECO:0000259" key="4">
    <source>
        <dbReference type="PROSITE" id="PS50879"/>
    </source>
</evidence>
<keyword evidence="1" id="KW-0479">Metal-binding</keyword>
<dbReference type="OrthoDB" id="10014409at2759"/>
<dbReference type="InterPro" id="IPR000477">
    <property type="entry name" value="RT_dom"/>
</dbReference>
<dbReference type="InterPro" id="IPR036397">
    <property type="entry name" value="RNaseH_sf"/>
</dbReference>
<feature type="non-terminal residue" evidence="5">
    <location>
        <position position="3368"/>
    </location>
</feature>
<dbReference type="InterPro" id="IPR012337">
    <property type="entry name" value="RNaseH-like_sf"/>
</dbReference>
<keyword evidence="8" id="KW-1185">Reference proteome</keyword>
<dbReference type="SMART" id="SM00355">
    <property type="entry name" value="ZnF_C2H2"/>
    <property type="match status" value="1"/>
</dbReference>
<dbReference type="InterPro" id="IPR013087">
    <property type="entry name" value="Znf_C2H2_type"/>
</dbReference>
<comment type="caution">
    <text evidence="5">The sequence shown here is derived from an EMBL/GenBank/DDBJ whole genome shotgun (WGS) entry which is preliminary data.</text>
</comment>
<evidence type="ECO:0000259" key="3">
    <source>
        <dbReference type="PROSITE" id="PS50157"/>
    </source>
</evidence>
<dbReference type="PROSITE" id="PS50157">
    <property type="entry name" value="ZINC_FINGER_C2H2_2"/>
    <property type="match status" value="1"/>
</dbReference>
<dbReference type="InterPro" id="IPR002156">
    <property type="entry name" value="RNaseH_domain"/>
</dbReference>
<evidence type="ECO:0000313" key="5">
    <source>
        <dbReference type="EMBL" id="CAI3991608.1"/>
    </source>
</evidence>
<dbReference type="GO" id="GO:0004523">
    <property type="term" value="F:RNA-DNA hybrid ribonuclease activity"/>
    <property type="evidence" value="ECO:0007669"/>
    <property type="project" value="InterPro"/>
</dbReference>
<dbReference type="EMBL" id="CAMXCT020001612">
    <property type="protein sequence ID" value="CAL1144983.1"/>
    <property type="molecule type" value="Genomic_DNA"/>
</dbReference>
<feature type="region of interest" description="Disordered" evidence="2">
    <location>
        <begin position="422"/>
        <end position="461"/>
    </location>
</feature>
<feature type="domain" description="RNase H type-1" evidence="4">
    <location>
        <begin position="1630"/>
        <end position="1778"/>
    </location>
</feature>
<evidence type="ECO:0000313" key="8">
    <source>
        <dbReference type="Proteomes" id="UP001152797"/>
    </source>
</evidence>
<feature type="region of interest" description="Disordered" evidence="2">
    <location>
        <begin position="64"/>
        <end position="149"/>
    </location>
</feature>